<dbReference type="Gene3D" id="3.40.640.10">
    <property type="entry name" value="Type I PLP-dependent aspartate aminotransferase-like (Major domain)"/>
    <property type="match status" value="1"/>
</dbReference>
<dbReference type="InterPro" id="IPR015424">
    <property type="entry name" value="PyrdxlP-dep_Trfase"/>
</dbReference>
<dbReference type="InterPro" id="IPR015421">
    <property type="entry name" value="PyrdxlP-dep_Trfase_major"/>
</dbReference>
<evidence type="ECO:0000256" key="1">
    <source>
        <dbReference type="ARBA" id="ARBA00001933"/>
    </source>
</evidence>
<dbReference type="InterPro" id="IPR027619">
    <property type="entry name" value="C-S_lyase_PatB-like"/>
</dbReference>
<accession>A0A327YER1</accession>
<dbReference type="EC" id="4.4.1.13" evidence="2"/>
<dbReference type="InterPro" id="IPR004839">
    <property type="entry name" value="Aminotransferase_I/II_large"/>
</dbReference>
<dbReference type="Pfam" id="PF00155">
    <property type="entry name" value="Aminotran_1_2"/>
    <property type="match status" value="1"/>
</dbReference>
<dbReference type="OrthoDB" id="9802872at2"/>
<comment type="similarity">
    <text evidence="5">Belongs to the class-II pyridoxal-phosphate-dependent aminotransferase family. MalY/PatB cystathionine beta-lyase subfamily.</text>
</comment>
<evidence type="ECO:0000256" key="4">
    <source>
        <dbReference type="ARBA" id="ARBA00023239"/>
    </source>
</evidence>
<dbReference type="PANTHER" id="PTHR43525:SF1">
    <property type="entry name" value="PROTEIN MALY"/>
    <property type="match status" value="1"/>
</dbReference>
<dbReference type="Gene3D" id="3.90.1150.10">
    <property type="entry name" value="Aspartate Aminotransferase, domain 1"/>
    <property type="match status" value="1"/>
</dbReference>
<dbReference type="PANTHER" id="PTHR43525">
    <property type="entry name" value="PROTEIN MALY"/>
    <property type="match status" value="1"/>
</dbReference>
<gene>
    <name evidence="7" type="ORF">B0I26_109103</name>
</gene>
<evidence type="ECO:0000256" key="5">
    <source>
        <dbReference type="ARBA" id="ARBA00037974"/>
    </source>
</evidence>
<dbReference type="RefSeq" id="WP_111645574.1">
    <property type="nucleotide sequence ID" value="NZ_QLMH01000009.1"/>
</dbReference>
<name>A0A327YER1_9BACL</name>
<evidence type="ECO:0000313" key="8">
    <source>
        <dbReference type="Proteomes" id="UP000248555"/>
    </source>
</evidence>
<dbReference type="GO" id="GO:0030170">
    <property type="term" value="F:pyridoxal phosphate binding"/>
    <property type="evidence" value="ECO:0007669"/>
    <property type="project" value="InterPro"/>
</dbReference>
<evidence type="ECO:0000259" key="6">
    <source>
        <dbReference type="Pfam" id="PF00155"/>
    </source>
</evidence>
<dbReference type="EMBL" id="QLMH01000009">
    <property type="protein sequence ID" value="RAK18682.1"/>
    <property type="molecule type" value="Genomic_DNA"/>
</dbReference>
<feature type="domain" description="Aminotransferase class I/classII large" evidence="6">
    <location>
        <begin position="29"/>
        <end position="381"/>
    </location>
</feature>
<comment type="cofactor">
    <cofactor evidence="1">
        <name>pyridoxal 5'-phosphate</name>
        <dbReference type="ChEBI" id="CHEBI:597326"/>
    </cofactor>
</comment>
<dbReference type="NCBIfam" id="TIGR04350">
    <property type="entry name" value="C_S_lyase_PatB"/>
    <property type="match status" value="1"/>
</dbReference>
<organism evidence="7 8">
    <name type="scientific">Paranoxybacillus vitaminiphilus</name>
    <dbReference type="NCBI Taxonomy" id="581036"/>
    <lineage>
        <taxon>Bacteria</taxon>
        <taxon>Bacillati</taxon>
        <taxon>Bacillota</taxon>
        <taxon>Bacilli</taxon>
        <taxon>Bacillales</taxon>
        <taxon>Anoxybacillaceae</taxon>
        <taxon>Paranoxybacillus</taxon>
    </lineage>
</organism>
<dbReference type="AlphaFoldDB" id="A0A327YER1"/>
<keyword evidence="3" id="KW-0663">Pyridoxal phosphate</keyword>
<sequence>MYSFDDFIERRNTYSVKWDETERIFGVKDVLPLWVADMDFKAPEKVLEALAKRVEHGVFGYTSIPASLKQAVCDWMMSKHEWHIDSKWLSFSTGVVPALATAIQAFTSPGDKIIVQTPVYYPFLQLVEKNNRELVLNPLQLTNGKYEMDFADLKEKIKGAKLLLLCSPHNPGGRVWSKEELIKLGELCLEHNVIVVSDEIHSDLVFSGSRHTPFASISEEFAQNSVTCIAPTKTFNLAGLQSAISIIPNRTLKTQFDSVQQRQGFFTLNTFAIIGTEAAYRHGEQWLNDLLKYIEKNVELTCSFIERHLPKLKVMKPEATYLVWIDCRNLQKSDQELKQLLLQKGKIAVEPGNKFGEDGSGFIRLNVACTRETLQEALKRLATALAEL</sequence>
<dbReference type="CDD" id="cd00609">
    <property type="entry name" value="AAT_like"/>
    <property type="match status" value="1"/>
</dbReference>
<dbReference type="InterPro" id="IPR015422">
    <property type="entry name" value="PyrdxlP-dep_Trfase_small"/>
</dbReference>
<evidence type="ECO:0000256" key="2">
    <source>
        <dbReference type="ARBA" id="ARBA00012224"/>
    </source>
</evidence>
<evidence type="ECO:0000313" key="7">
    <source>
        <dbReference type="EMBL" id="RAK18682.1"/>
    </source>
</evidence>
<keyword evidence="4 7" id="KW-0456">Lyase</keyword>
<keyword evidence="8" id="KW-1185">Reference proteome</keyword>
<comment type="caution">
    <text evidence="7">The sequence shown here is derived from an EMBL/GenBank/DDBJ whole genome shotgun (WGS) entry which is preliminary data.</text>
</comment>
<protein>
    <recommendedName>
        <fullName evidence="2">cysteine-S-conjugate beta-lyase</fullName>
        <ecNumber evidence="2">4.4.1.13</ecNumber>
    </recommendedName>
</protein>
<dbReference type="SUPFAM" id="SSF53383">
    <property type="entry name" value="PLP-dependent transferases"/>
    <property type="match status" value="1"/>
</dbReference>
<dbReference type="GO" id="GO:0047804">
    <property type="term" value="F:cysteine-S-conjugate beta-lyase activity"/>
    <property type="evidence" value="ECO:0007669"/>
    <property type="project" value="UniProtKB-EC"/>
</dbReference>
<proteinExistence type="inferred from homology"/>
<dbReference type="Proteomes" id="UP000248555">
    <property type="component" value="Unassembled WGS sequence"/>
</dbReference>
<dbReference type="InterPro" id="IPR051798">
    <property type="entry name" value="Class-II_PLP-Dep_Aminotrans"/>
</dbReference>
<reference evidence="7 8" key="1">
    <citation type="submission" date="2018-06" db="EMBL/GenBank/DDBJ databases">
        <title>Genomic Encyclopedia of Type Strains, Phase III (KMG-III): the genomes of soil and plant-associated and newly described type strains.</title>
        <authorList>
            <person name="Whitman W."/>
        </authorList>
    </citation>
    <scope>NUCLEOTIDE SEQUENCE [LARGE SCALE GENOMIC DNA]</scope>
    <source>
        <strain evidence="7 8">CGMCC 1.8979</strain>
    </source>
</reference>
<evidence type="ECO:0000256" key="3">
    <source>
        <dbReference type="ARBA" id="ARBA00022898"/>
    </source>
</evidence>